<dbReference type="OrthoDB" id="280278at2"/>
<dbReference type="HOGENOM" id="CLU_1420237_0_0_9"/>
<dbReference type="PANTHER" id="PTHR33937:SF2">
    <property type="entry name" value="DINITROGENASE IRON-MOLYBDENUM COFACTOR BIOSYNTHESIS DOMAIN-CONTAINING PROTEIN"/>
    <property type="match status" value="1"/>
</dbReference>
<dbReference type="InterPro" id="IPR036105">
    <property type="entry name" value="DiNase_FeMo-co_biosyn_sf"/>
</dbReference>
<dbReference type="Pfam" id="PF02579">
    <property type="entry name" value="Nitro_FeMo-Co"/>
    <property type="match status" value="1"/>
</dbReference>
<feature type="domain" description="Dinitrogenase iron-molybdenum cofactor biosynthesis" evidence="1">
    <location>
        <begin position="12"/>
        <end position="90"/>
    </location>
</feature>
<dbReference type="EMBL" id="CP009286">
    <property type="protein sequence ID" value="AIQ62006.1"/>
    <property type="molecule type" value="Genomic_DNA"/>
</dbReference>
<gene>
    <name evidence="2" type="ORF">PSTEL_01575</name>
</gene>
<evidence type="ECO:0000259" key="1">
    <source>
        <dbReference type="Pfam" id="PF02579"/>
    </source>
</evidence>
<protein>
    <recommendedName>
        <fullName evidence="1">Dinitrogenase iron-molybdenum cofactor biosynthesis domain-containing protein</fullName>
    </recommendedName>
</protein>
<name>A0A089LKF3_9BACL</name>
<dbReference type="KEGG" id="pste:PSTEL_01575"/>
<sequence>MAKRVALGSSDGEWIDQHFGSCEQFVVYDISEEAEWKLVEVRQTGTDGFSGRHSEEQLKKLLELVSDCGLVLVSRIGMGVGEELKERGIAFSTDYISLKHAQDKLIWVHCMQPAAGSLRPAVICSAITCSAITCSAITCSAVICSAVMCSAVIWPGYYMPGLLPAAWAGRAAAGSSSPYTPSISSATRPTW</sequence>
<evidence type="ECO:0000313" key="3">
    <source>
        <dbReference type="Proteomes" id="UP000029507"/>
    </source>
</evidence>
<dbReference type="InterPro" id="IPR003731">
    <property type="entry name" value="Di-Nase_FeMo-co_biosynth"/>
</dbReference>
<dbReference type="Proteomes" id="UP000029507">
    <property type="component" value="Chromosome"/>
</dbReference>
<reference evidence="2 3" key="1">
    <citation type="submission" date="2014-08" db="EMBL/GenBank/DDBJ databases">
        <title>Comparative genomics of the Paenibacillus odorifer group.</title>
        <authorList>
            <person name="den Bakker H.C."/>
            <person name="Tsai Y.-C."/>
            <person name="Martin N."/>
            <person name="Korlach J."/>
            <person name="Wiedmann M."/>
        </authorList>
    </citation>
    <scope>NUCLEOTIDE SEQUENCE [LARGE SCALE GENOMIC DNA]</scope>
    <source>
        <strain evidence="2 3">DSM 14472</strain>
    </source>
</reference>
<evidence type="ECO:0000313" key="2">
    <source>
        <dbReference type="EMBL" id="AIQ62006.1"/>
    </source>
</evidence>
<dbReference type="RefSeq" id="WP_038693050.1">
    <property type="nucleotide sequence ID" value="NZ_CP009286.1"/>
</dbReference>
<dbReference type="SUPFAM" id="SSF53146">
    <property type="entry name" value="Nitrogenase accessory factor-like"/>
    <property type="match status" value="1"/>
</dbReference>
<proteinExistence type="predicted"/>
<dbReference type="Gene3D" id="3.30.420.130">
    <property type="entry name" value="Dinitrogenase iron-molybdenum cofactor biosynthesis domain"/>
    <property type="match status" value="1"/>
</dbReference>
<dbReference type="STRING" id="169760.PSTEL_01575"/>
<organism evidence="2 3">
    <name type="scientific">Paenibacillus stellifer</name>
    <dbReference type="NCBI Taxonomy" id="169760"/>
    <lineage>
        <taxon>Bacteria</taxon>
        <taxon>Bacillati</taxon>
        <taxon>Bacillota</taxon>
        <taxon>Bacilli</taxon>
        <taxon>Bacillales</taxon>
        <taxon>Paenibacillaceae</taxon>
        <taxon>Paenibacillus</taxon>
    </lineage>
</organism>
<dbReference type="AlphaFoldDB" id="A0A089LKF3"/>
<accession>A0A089LKF3</accession>
<dbReference type="PANTHER" id="PTHR33937">
    <property type="entry name" value="IRON-MOLYBDENUM PROTEIN-RELATED-RELATED"/>
    <property type="match status" value="1"/>
</dbReference>
<keyword evidence="3" id="KW-1185">Reference proteome</keyword>
<dbReference type="InterPro" id="IPR051840">
    <property type="entry name" value="NifX/NifY_domain"/>
</dbReference>